<dbReference type="KEGG" id="lpil:LIP_0133"/>
<name>A0A0K2SFX3_LIMPI</name>
<dbReference type="Gene3D" id="1.10.286.10">
    <property type="match status" value="1"/>
</dbReference>
<reference evidence="8" key="1">
    <citation type="submission" date="2015-07" db="EMBL/GenBank/DDBJ databases">
        <title>Complete genome sequence and phylogenetic analysis of Limnochorda pilosa.</title>
        <authorList>
            <person name="Watanabe M."/>
            <person name="Kojima H."/>
            <person name="Fukui M."/>
        </authorList>
    </citation>
    <scope>NUCLEOTIDE SEQUENCE [LARGE SCALE GENOMIC DNA]</scope>
    <source>
        <strain evidence="8">HC45</strain>
    </source>
</reference>
<comment type="similarity">
    <text evidence="5">Belongs to the GTP cyclohydrolase I family.</text>
</comment>
<dbReference type="AlphaFoldDB" id="A0A0K2SFX3"/>
<dbReference type="PROSITE" id="PS00859">
    <property type="entry name" value="GTP_CYCLOHYDROL_1_1"/>
    <property type="match status" value="1"/>
</dbReference>
<keyword evidence="5" id="KW-0342">GTP-binding</keyword>
<comment type="pathway">
    <text evidence="2 5">Cofactor biosynthesis; 7,8-dihydroneopterin triphosphate biosynthesis; 7,8-dihydroneopterin triphosphate from GTP: step 1/1.</text>
</comment>
<keyword evidence="5" id="KW-0479">Metal-binding</keyword>
<dbReference type="EC" id="3.5.4.16" evidence="5"/>
<dbReference type="InterPro" id="IPR043133">
    <property type="entry name" value="GTP-CH-I_C/QueF"/>
</dbReference>
<dbReference type="GO" id="GO:0008270">
    <property type="term" value="F:zinc ion binding"/>
    <property type="evidence" value="ECO:0007669"/>
    <property type="project" value="UniProtKB-UniRule"/>
</dbReference>
<dbReference type="UniPathway" id="UPA00848">
    <property type="reaction ID" value="UER00151"/>
</dbReference>
<protein>
    <recommendedName>
        <fullName evidence="5">GTP cyclohydrolase 1</fullName>
        <ecNumber evidence="5">3.5.4.16</ecNumber>
    </recommendedName>
    <alternativeName>
        <fullName evidence="5">GTP cyclohydrolase I</fullName>
        <shortName evidence="5">GTP-CH-I</shortName>
    </alternativeName>
</protein>
<reference evidence="8" key="2">
    <citation type="journal article" date="2016" name="Int. J. Syst. Evol. Microbiol.">
        <title>Complete genome sequence and cell structure of Limnochorda pilosa, a Gram-negative spore-former within the phylum Firmicutes.</title>
        <authorList>
            <person name="Watanabe M."/>
            <person name="Kojima H."/>
            <person name="Fukui M."/>
        </authorList>
    </citation>
    <scope>NUCLEOTIDE SEQUENCE [LARGE SCALE GENOMIC DNA]</scope>
    <source>
        <strain evidence="8">HC45</strain>
    </source>
</reference>
<evidence type="ECO:0000256" key="1">
    <source>
        <dbReference type="ARBA" id="ARBA00001052"/>
    </source>
</evidence>
<sequence length="204" mass="22804">MRVDAERNGTTRVRPGVALERIEAAVREIIEAIGEDPGREGLQETPRRIAEMYAELFSGLREDPARHLAVSFEEGHDEMVIVKEIPFYSMCEHHFMPFHGAVHVGYLPRGRVVGISKVARVVEDLARRPQLQERLTTQVADTLMQGLEPRGVGVVIEAEHTCMTARGVRKPGSRIVTSATRGLFRENMATRHEFLSLIGRGLKG</sequence>
<dbReference type="NCBIfam" id="NF006826">
    <property type="entry name" value="PRK09347.1-3"/>
    <property type="match status" value="1"/>
</dbReference>
<feature type="domain" description="GTP cyclohydrolase I" evidence="6">
    <location>
        <begin position="22"/>
        <end position="198"/>
    </location>
</feature>
<dbReference type="InterPro" id="IPR043134">
    <property type="entry name" value="GTP-CH-I_N"/>
</dbReference>
<gene>
    <name evidence="5" type="primary">folE</name>
    <name evidence="7" type="ORF">LIP_0133</name>
</gene>
<dbReference type="FunFam" id="3.30.1130.10:FF:000001">
    <property type="entry name" value="GTP cyclohydrolase 1"/>
    <property type="match status" value="1"/>
</dbReference>
<dbReference type="OrthoDB" id="9801207at2"/>
<dbReference type="FunFam" id="1.10.286.10:FF:000001">
    <property type="entry name" value="GTP cyclohydrolase 1"/>
    <property type="match status" value="1"/>
</dbReference>
<keyword evidence="5" id="KW-0547">Nucleotide-binding</keyword>
<keyword evidence="5" id="KW-0862">Zinc</keyword>
<keyword evidence="8" id="KW-1185">Reference proteome</keyword>
<feature type="binding site" evidence="5">
    <location>
        <position position="91"/>
    </location>
    <ligand>
        <name>Zn(2+)</name>
        <dbReference type="ChEBI" id="CHEBI:29105"/>
    </ligand>
</feature>
<evidence type="ECO:0000313" key="7">
    <source>
        <dbReference type="EMBL" id="BAS25990.1"/>
    </source>
</evidence>
<dbReference type="GO" id="GO:0006729">
    <property type="term" value="P:tetrahydrobiopterin biosynthetic process"/>
    <property type="evidence" value="ECO:0007669"/>
    <property type="project" value="TreeGrafter"/>
</dbReference>
<feature type="binding site" evidence="5">
    <location>
        <position position="162"/>
    </location>
    <ligand>
        <name>Zn(2+)</name>
        <dbReference type="ChEBI" id="CHEBI:29105"/>
    </ligand>
</feature>
<dbReference type="STRING" id="1555112.LIP_0133"/>
<keyword evidence="4 5" id="KW-0378">Hydrolase</keyword>
<dbReference type="GO" id="GO:0003934">
    <property type="term" value="F:GTP cyclohydrolase I activity"/>
    <property type="evidence" value="ECO:0007669"/>
    <property type="project" value="UniProtKB-UniRule"/>
</dbReference>
<feature type="binding site" evidence="5">
    <location>
        <position position="94"/>
    </location>
    <ligand>
        <name>Zn(2+)</name>
        <dbReference type="ChEBI" id="CHEBI:29105"/>
    </ligand>
</feature>
<proteinExistence type="inferred from homology"/>
<dbReference type="NCBIfam" id="NF006825">
    <property type="entry name" value="PRK09347.1-2"/>
    <property type="match status" value="1"/>
</dbReference>
<dbReference type="NCBIfam" id="TIGR00063">
    <property type="entry name" value="folE"/>
    <property type="match status" value="1"/>
</dbReference>
<accession>A0A0K2SFX3</accession>
<evidence type="ECO:0000259" key="6">
    <source>
        <dbReference type="Pfam" id="PF01227"/>
    </source>
</evidence>
<dbReference type="HAMAP" id="MF_00223">
    <property type="entry name" value="FolE"/>
    <property type="match status" value="1"/>
</dbReference>
<evidence type="ECO:0000256" key="5">
    <source>
        <dbReference type="HAMAP-Rule" id="MF_00223"/>
    </source>
</evidence>
<dbReference type="SUPFAM" id="SSF55620">
    <property type="entry name" value="Tetrahydrobiopterin biosynthesis enzymes-like"/>
    <property type="match status" value="1"/>
</dbReference>
<evidence type="ECO:0000313" key="8">
    <source>
        <dbReference type="Proteomes" id="UP000065807"/>
    </source>
</evidence>
<keyword evidence="3 5" id="KW-0554">One-carbon metabolism</keyword>
<evidence type="ECO:0000256" key="3">
    <source>
        <dbReference type="ARBA" id="ARBA00022563"/>
    </source>
</evidence>
<dbReference type="InterPro" id="IPR020602">
    <property type="entry name" value="GTP_CycHdrlase_I_dom"/>
</dbReference>
<dbReference type="PATRIC" id="fig|1555112.3.peg.136"/>
<dbReference type="GO" id="GO:0006730">
    <property type="term" value="P:one-carbon metabolic process"/>
    <property type="evidence" value="ECO:0007669"/>
    <property type="project" value="UniProtKB-UniRule"/>
</dbReference>
<dbReference type="Pfam" id="PF01227">
    <property type="entry name" value="GTP_cyclohydroI"/>
    <property type="match status" value="1"/>
</dbReference>
<dbReference type="Proteomes" id="UP000065807">
    <property type="component" value="Chromosome"/>
</dbReference>
<dbReference type="PROSITE" id="PS00860">
    <property type="entry name" value="GTP_CYCLOHYDROL_1_2"/>
    <property type="match status" value="1"/>
</dbReference>
<comment type="catalytic activity">
    <reaction evidence="1 5">
        <text>GTP + H2O = 7,8-dihydroneopterin 3'-triphosphate + formate + H(+)</text>
        <dbReference type="Rhea" id="RHEA:17473"/>
        <dbReference type="ChEBI" id="CHEBI:15377"/>
        <dbReference type="ChEBI" id="CHEBI:15378"/>
        <dbReference type="ChEBI" id="CHEBI:15740"/>
        <dbReference type="ChEBI" id="CHEBI:37565"/>
        <dbReference type="ChEBI" id="CHEBI:58462"/>
        <dbReference type="EC" id="3.5.4.16"/>
    </reaction>
</comment>
<dbReference type="PANTHER" id="PTHR11109">
    <property type="entry name" value="GTP CYCLOHYDROLASE I"/>
    <property type="match status" value="1"/>
</dbReference>
<comment type="subunit">
    <text evidence="5">Homopolymer.</text>
</comment>
<dbReference type="GO" id="GO:0005525">
    <property type="term" value="F:GTP binding"/>
    <property type="evidence" value="ECO:0007669"/>
    <property type="project" value="UniProtKB-KW"/>
</dbReference>
<dbReference type="EMBL" id="AP014924">
    <property type="protein sequence ID" value="BAS25990.1"/>
    <property type="molecule type" value="Genomic_DNA"/>
</dbReference>
<evidence type="ECO:0000256" key="4">
    <source>
        <dbReference type="ARBA" id="ARBA00022801"/>
    </source>
</evidence>
<dbReference type="InterPro" id="IPR001474">
    <property type="entry name" value="GTP_CycHdrlase_I"/>
</dbReference>
<organism evidence="7 8">
    <name type="scientific">Limnochorda pilosa</name>
    <dbReference type="NCBI Taxonomy" id="1555112"/>
    <lineage>
        <taxon>Bacteria</taxon>
        <taxon>Bacillati</taxon>
        <taxon>Bacillota</taxon>
        <taxon>Limnochordia</taxon>
        <taxon>Limnochordales</taxon>
        <taxon>Limnochordaceae</taxon>
        <taxon>Limnochorda</taxon>
    </lineage>
</organism>
<dbReference type="RefSeq" id="WP_068132964.1">
    <property type="nucleotide sequence ID" value="NZ_AP014924.1"/>
</dbReference>
<dbReference type="GO" id="GO:0046654">
    <property type="term" value="P:tetrahydrofolate biosynthetic process"/>
    <property type="evidence" value="ECO:0007669"/>
    <property type="project" value="UniProtKB-UniRule"/>
</dbReference>
<dbReference type="PANTHER" id="PTHR11109:SF7">
    <property type="entry name" value="GTP CYCLOHYDROLASE 1"/>
    <property type="match status" value="1"/>
</dbReference>
<dbReference type="Gene3D" id="3.30.1130.10">
    <property type="match status" value="1"/>
</dbReference>
<dbReference type="InterPro" id="IPR018234">
    <property type="entry name" value="GTP_CycHdrlase_I_CS"/>
</dbReference>
<evidence type="ECO:0000256" key="2">
    <source>
        <dbReference type="ARBA" id="ARBA00005080"/>
    </source>
</evidence>
<dbReference type="GO" id="GO:0005737">
    <property type="term" value="C:cytoplasm"/>
    <property type="evidence" value="ECO:0007669"/>
    <property type="project" value="TreeGrafter"/>
</dbReference>